<keyword evidence="6" id="KW-1185">Reference proteome</keyword>
<evidence type="ECO:0000256" key="2">
    <source>
        <dbReference type="SAM" id="MobiDB-lite"/>
    </source>
</evidence>
<feature type="domain" description="Interferon-related developmental regulator C-terminal" evidence="3">
    <location>
        <begin position="273"/>
        <end position="326"/>
    </location>
</feature>
<gene>
    <name evidence="5" type="ORF">mMyoMyo1_006651</name>
</gene>
<feature type="compositionally biased region" description="Acidic residues" evidence="2">
    <location>
        <begin position="63"/>
        <end position="72"/>
    </location>
</feature>
<organism evidence="5 6">
    <name type="scientific">Myotis myotis</name>
    <name type="common">Greater mouse-eared bat</name>
    <name type="synonym">Vespertilio myotis</name>
    <dbReference type="NCBI Taxonomy" id="51298"/>
    <lineage>
        <taxon>Eukaryota</taxon>
        <taxon>Metazoa</taxon>
        <taxon>Chordata</taxon>
        <taxon>Craniata</taxon>
        <taxon>Vertebrata</taxon>
        <taxon>Euteleostomi</taxon>
        <taxon>Mammalia</taxon>
        <taxon>Eutheria</taxon>
        <taxon>Laurasiatheria</taxon>
        <taxon>Chiroptera</taxon>
        <taxon>Yangochiroptera</taxon>
        <taxon>Vespertilionidae</taxon>
        <taxon>Myotis</taxon>
    </lineage>
</organism>
<feature type="region of interest" description="Disordered" evidence="2">
    <location>
        <begin position="1"/>
        <end position="72"/>
    </location>
</feature>
<dbReference type="EMBL" id="JABWUV010000013">
    <property type="protein sequence ID" value="KAF6310511.1"/>
    <property type="molecule type" value="Genomic_DNA"/>
</dbReference>
<dbReference type="SUPFAM" id="SSF48371">
    <property type="entry name" value="ARM repeat"/>
    <property type="match status" value="1"/>
</dbReference>
<feature type="domain" description="Interferon-related developmental regulator N-terminal" evidence="4">
    <location>
        <begin position="44"/>
        <end position="180"/>
    </location>
</feature>
<evidence type="ECO:0000259" key="3">
    <source>
        <dbReference type="Pfam" id="PF04836"/>
    </source>
</evidence>
<evidence type="ECO:0000256" key="1">
    <source>
        <dbReference type="ARBA" id="ARBA00008828"/>
    </source>
</evidence>
<dbReference type="Gene3D" id="1.25.10.10">
    <property type="entry name" value="Leucine-rich Repeat Variant"/>
    <property type="match status" value="1"/>
</dbReference>
<dbReference type="AlphaFoldDB" id="A0A7J7UCF1"/>
<comment type="similarity">
    <text evidence="1">Belongs to the IFRD family.</text>
</comment>
<dbReference type="PANTHER" id="PTHR12354">
    <property type="entry name" value="INTERFERON-RELATED DEVELOPMENTAL REGULATOR"/>
    <property type="match status" value="1"/>
</dbReference>
<evidence type="ECO:0000313" key="5">
    <source>
        <dbReference type="EMBL" id="KAF6310511.1"/>
    </source>
</evidence>
<dbReference type="VEuPathDB" id="HostDB:GeneID_118668451"/>
<evidence type="ECO:0000259" key="4">
    <source>
        <dbReference type="Pfam" id="PF05004"/>
    </source>
</evidence>
<feature type="domain" description="Interferon-related developmental regulator N-terminal" evidence="4">
    <location>
        <begin position="186"/>
        <end position="228"/>
    </location>
</feature>
<comment type="caution">
    <text evidence="5">The sequence shown here is derived from an EMBL/GenBank/DDBJ whole genome shotgun (WGS) entry which is preliminary data.</text>
</comment>
<evidence type="ECO:0000313" key="6">
    <source>
        <dbReference type="Proteomes" id="UP000527355"/>
    </source>
</evidence>
<dbReference type="Proteomes" id="UP000527355">
    <property type="component" value="Unassembled WGS sequence"/>
</dbReference>
<dbReference type="VEuPathDB" id="HostDB:GeneID_118665916"/>
<feature type="compositionally biased region" description="Basic residues" evidence="2">
    <location>
        <begin position="1"/>
        <end position="19"/>
    </location>
</feature>
<sequence length="329" mass="35850">MPRARKGSAPRKGGQRRRGGAQSSAQADSGSSEDEAASEARSTTSDCPSLLSTAAEDSLGGDAVDEQSQQEDLEEKLKEYVDCLTDKSAKTRQGALENLRLALASRLLPDFLLERSLTLADALEKCLKKGKAEEQALAAALLGLLCVQLGPGPKSEELFHGLQPLLVSVLTDAAASPSARLHEDLTYGDMDALCGALRTLATDSNKYRAKADRRRQRATFRAVLHFIEGGECEEETIRFGLEVLYVDSWARRRVYAAFKDVLGSGMHHHLQNNELLRDVFGLGPVLVLDAAALKACKVSRFEKHLYNAAACKARTKARSRVRDKRADVL</sequence>
<protein>
    <submittedName>
        <fullName evidence="5">Interferon related developmental regulator 2</fullName>
    </submittedName>
</protein>
<dbReference type="Pfam" id="PF05004">
    <property type="entry name" value="IFRD"/>
    <property type="match status" value="2"/>
</dbReference>
<dbReference type="Pfam" id="PF04836">
    <property type="entry name" value="IFRD_C"/>
    <property type="match status" value="1"/>
</dbReference>
<dbReference type="InterPro" id="IPR006921">
    <property type="entry name" value="Interferon-rel_develop_reg_C"/>
</dbReference>
<reference evidence="5 6" key="1">
    <citation type="journal article" date="2020" name="Nature">
        <title>Six reference-quality genomes reveal evolution of bat adaptations.</title>
        <authorList>
            <person name="Jebb D."/>
            <person name="Huang Z."/>
            <person name="Pippel M."/>
            <person name="Hughes G.M."/>
            <person name="Lavrichenko K."/>
            <person name="Devanna P."/>
            <person name="Winkler S."/>
            <person name="Jermiin L.S."/>
            <person name="Skirmuntt E.C."/>
            <person name="Katzourakis A."/>
            <person name="Burkitt-Gray L."/>
            <person name="Ray D.A."/>
            <person name="Sullivan K.A.M."/>
            <person name="Roscito J.G."/>
            <person name="Kirilenko B.M."/>
            <person name="Davalos L.M."/>
            <person name="Corthals A.P."/>
            <person name="Power M.L."/>
            <person name="Jones G."/>
            <person name="Ransome R.D."/>
            <person name="Dechmann D.K.N."/>
            <person name="Locatelli A.G."/>
            <person name="Puechmaille S.J."/>
            <person name="Fedrigo O."/>
            <person name="Jarvis E.D."/>
            <person name="Hiller M."/>
            <person name="Vernes S.C."/>
            <person name="Myers E.W."/>
            <person name="Teeling E.C."/>
        </authorList>
    </citation>
    <scope>NUCLEOTIDE SEQUENCE [LARGE SCALE GENOMIC DNA]</scope>
    <source>
        <strain evidence="5">MMyoMyo1</strain>
        <tissue evidence="5">Flight muscle</tissue>
    </source>
</reference>
<dbReference type="InterPro" id="IPR016024">
    <property type="entry name" value="ARM-type_fold"/>
</dbReference>
<dbReference type="InterPro" id="IPR011989">
    <property type="entry name" value="ARM-like"/>
</dbReference>
<proteinExistence type="inferred from homology"/>
<feature type="compositionally biased region" description="Low complexity" evidence="2">
    <location>
        <begin position="20"/>
        <end position="30"/>
    </location>
</feature>
<accession>A0A7J7UCF1</accession>
<name>A0A7J7UCF1_MYOMY</name>
<dbReference type="PANTHER" id="PTHR12354:SF8">
    <property type="entry name" value="INTERFERON-RELATED DEVELOPMENTAL REGULATOR 2"/>
    <property type="match status" value="1"/>
</dbReference>
<dbReference type="InterPro" id="IPR039777">
    <property type="entry name" value="IFRD"/>
</dbReference>
<dbReference type="InterPro" id="IPR007701">
    <property type="entry name" value="Interferon-rel_develop_reg_N"/>
</dbReference>